<feature type="signal peptide" evidence="1">
    <location>
        <begin position="1"/>
        <end position="22"/>
    </location>
</feature>
<keyword evidence="1" id="KW-0732">Signal</keyword>
<protein>
    <submittedName>
        <fullName evidence="2">Uncharacterized protein</fullName>
    </submittedName>
</protein>
<gene>
    <name evidence="2" type="ORF">J8F10_18130</name>
</gene>
<organism evidence="2 3">
    <name type="scientific">Gemmata palustris</name>
    <dbReference type="NCBI Taxonomy" id="2822762"/>
    <lineage>
        <taxon>Bacteria</taxon>
        <taxon>Pseudomonadati</taxon>
        <taxon>Planctomycetota</taxon>
        <taxon>Planctomycetia</taxon>
        <taxon>Gemmatales</taxon>
        <taxon>Gemmataceae</taxon>
        <taxon>Gemmata</taxon>
    </lineage>
</organism>
<dbReference type="RefSeq" id="WP_210656005.1">
    <property type="nucleotide sequence ID" value="NZ_JAGKQQ010000001.1"/>
</dbReference>
<feature type="chain" id="PRO_5046425470" evidence="1">
    <location>
        <begin position="23"/>
        <end position="373"/>
    </location>
</feature>
<dbReference type="EMBL" id="JAGKQQ010000001">
    <property type="protein sequence ID" value="MBP3957184.1"/>
    <property type="molecule type" value="Genomic_DNA"/>
</dbReference>
<comment type="caution">
    <text evidence="2">The sequence shown here is derived from an EMBL/GenBank/DDBJ whole genome shotgun (WGS) entry which is preliminary data.</text>
</comment>
<proteinExistence type="predicted"/>
<reference evidence="2 3" key="1">
    <citation type="submission" date="2021-04" db="EMBL/GenBank/DDBJ databases">
        <authorList>
            <person name="Ivanova A."/>
        </authorList>
    </citation>
    <scope>NUCLEOTIDE SEQUENCE [LARGE SCALE GENOMIC DNA]</scope>
    <source>
        <strain evidence="2 3">G18</strain>
    </source>
</reference>
<accession>A0ABS5BU21</accession>
<sequence length="373" mass="39820">MIRLTALIILGSAGLAFSPATASAQFGPRPSGFGPVPVIVPSFNPFFYVPQYRYQSNTFLNLQGPLGTTTLSTSRYYYGVNPVWSVAPAYPAIYSQAVGSSYSTMGVRPNVALEAQRDLMRAQRAMSAQVPPATSKAVVGEKPVAPAVIESSSPMPEGFPALTPAERARVLSGEALNELLAAIVKAEAKAGARSSAFVPNMLLDDVRFGGSDAADTLNLARRATSLDFPAAFDNAALKDDRIALTRDFAAVTERLQAGKAVDPTKRDQFEVTLQKAEAALASIVKTLPADDATAANRFLGQMTGALKVMKTEAATGLIDPKWASEGTTVADLVKHMTRFKVQFAAATTGNEEAYLTLHRNFASYLFFLTQPKK</sequence>
<evidence type="ECO:0000313" key="2">
    <source>
        <dbReference type="EMBL" id="MBP3957184.1"/>
    </source>
</evidence>
<keyword evidence="3" id="KW-1185">Reference proteome</keyword>
<dbReference type="Proteomes" id="UP000676565">
    <property type="component" value="Unassembled WGS sequence"/>
</dbReference>
<evidence type="ECO:0000256" key="1">
    <source>
        <dbReference type="SAM" id="SignalP"/>
    </source>
</evidence>
<evidence type="ECO:0000313" key="3">
    <source>
        <dbReference type="Proteomes" id="UP000676565"/>
    </source>
</evidence>
<name>A0ABS5BU21_9BACT</name>